<dbReference type="AlphaFoldDB" id="A0A699ZFQ5"/>
<dbReference type="PANTHER" id="PTHR45825">
    <property type="entry name" value="GRANULE-BOUND STARCH SYNTHASE 1, CHLOROPLASTIC/AMYLOPLASTIC"/>
    <property type="match status" value="1"/>
</dbReference>
<comment type="caution">
    <text evidence="1">The sequence shown here is derived from an EMBL/GenBank/DDBJ whole genome shotgun (WGS) entry which is preliminary data.</text>
</comment>
<evidence type="ECO:0000313" key="1">
    <source>
        <dbReference type="EMBL" id="GFH17916.1"/>
    </source>
</evidence>
<reference evidence="1 2" key="1">
    <citation type="submission" date="2020-02" db="EMBL/GenBank/DDBJ databases">
        <title>Draft genome sequence of Haematococcus lacustris strain NIES-144.</title>
        <authorList>
            <person name="Morimoto D."/>
            <person name="Nakagawa S."/>
            <person name="Yoshida T."/>
            <person name="Sawayama S."/>
        </authorList>
    </citation>
    <scope>NUCLEOTIDE SEQUENCE [LARGE SCALE GENOMIC DNA]</scope>
    <source>
        <strain evidence="1 2">NIES-144</strain>
    </source>
</reference>
<dbReference type="PANTHER" id="PTHR45825:SF2">
    <property type="entry name" value="STARCH SYNTHASE 2, CHLOROPLASTIC_AMYLOPLASTIC"/>
    <property type="match status" value="1"/>
</dbReference>
<name>A0A699ZFQ5_HAELA</name>
<dbReference type="EMBL" id="BLLF01001221">
    <property type="protein sequence ID" value="GFH17916.1"/>
    <property type="molecule type" value="Genomic_DNA"/>
</dbReference>
<dbReference type="Gene3D" id="3.40.50.2000">
    <property type="entry name" value="Glycogen Phosphorylase B"/>
    <property type="match status" value="1"/>
</dbReference>
<keyword evidence="2" id="KW-1185">Reference proteome</keyword>
<dbReference type="SUPFAM" id="SSF53756">
    <property type="entry name" value="UDP-Glycosyltransferase/glycogen phosphorylase"/>
    <property type="match status" value="1"/>
</dbReference>
<dbReference type="Proteomes" id="UP000485058">
    <property type="component" value="Unassembled WGS sequence"/>
</dbReference>
<proteinExistence type="predicted"/>
<protein>
    <submittedName>
        <fullName evidence="1">Uncharacterized protein</fullName>
    </submittedName>
</protein>
<organism evidence="1 2">
    <name type="scientific">Haematococcus lacustris</name>
    <name type="common">Green alga</name>
    <name type="synonym">Haematococcus pluvialis</name>
    <dbReference type="NCBI Taxonomy" id="44745"/>
    <lineage>
        <taxon>Eukaryota</taxon>
        <taxon>Viridiplantae</taxon>
        <taxon>Chlorophyta</taxon>
        <taxon>core chlorophytes</taxon>
        <taxon>Chlorophyceae</taxon>
        <taxon>CS clade</taxon>
        <taxon>Chlamydomonadales</taxon>
        <taxon>Haematococcaceae</taxon>
        <taxon>Haematococcus</taxon>
    </lineage>
</organism>
<evidence type="ECO:0000313" key="2">
    <source>
        <dbReference type="Proteomes" id="UP000485058"/>
    </source>
</evidence>
<accession>A0A699ZFQ5</accession>
<sequence>MQLYAMRYGTVPLAHKTGGLKDTVTDFDPFAPGGPVGTGWTYTQCDAEGLTHAVRLALQTWWQHRDDFRGIQRRGMARDASWDLAAQQYEQ</sequence>
<gene>
    <name evidence="1" type="ORF">HaLaN_14640</name>
</gene>
<feature type="non-terminal residue" evidence="1">
    <location>
        <position position="91"/>
    </location>
</feature>